<evidence type="ECO:0000313" key="2">
    <source>
        <dbReference type="EMBL" id="OJJ03953.1"/>
    </source>
</evidence>
<dbReference type="VEuPathDB" id="FungiDB:ASPVEDRAFT_152377"/>
<dbReference type="EMBL" id="KV878131">
    <property type="protein sequence ID" value="OJJ03953.1"/>
    <property type="molecule type" value="Genomic_DNA"/>
</dbReference>
<dbReference type="Gene3D" id="3.30.160.60">
    <property type="entry name" value="Classic Zinc Finger"/>
    <property type="match status" value="1"/>
</dbReference>
<sequence length="297" mass="33480">MTTTRRALPKRQQSQQPLPQLQQQPLPPLEPQQLQHLQQSRLQQPRLQQITTDSAHFPDLYSTYSADVSPLSPTSSTTTISSNANSTTTSVTSNSTSNSTSESSSASWLWPLPSQPDEMRNEPSPQRTPQNGPQNVGRPTARRVQRCGVGQSRHAHSDRDRERPCKSQASLMEVRCWDHGCEGRKFSSLGNYRRHLREKNGQAKVHPCPDCGRVFTRSTARNFHRESGTCGLSPRQLMLQMQMQMQVQVQQAQQAQPLLSSSTSFYPPLSVPSPPFDWDWNSQMDMYSPALLWGNGR</sequence>
<gene>
    <name evidence="2" type="ORF">ASPVEDRAFT_152377</name>
</gene>
<dbReference type="GeneID" id="63723812"/>
<reference evidence="3" key="1">
    <citation type="journal article" date="2017" name="Genome Biol.">
        <title>Comparative genomics reveals high biological diversity and specific adaptations in the industrially and medically important fungal genus Aspergillus.</title>
        <authorList>
            <person name="de Vries R.P."/>
            <person name="Riley R."/>
            <person name="Wiebenga A."/>
            <person name="Aguilar-Osorio G."/>
            <person name="Amillis S."/>
            <person name="Uchima C.A."/>
            <person name="Anderluh G."/>
            <person name="Asadollahi M."/>
            <person name="Askin M."/>
            <person name="Barry K."/>
            <person name="Battaglia E."/>
            <person name="Bayram O."/>
            <person name="Benocci T."/>
            <person name="Braus-Stromeyer S.A."/>
            <person name="Caldana C."/>
            <person name="Canovas D."/>
            <person name="Cerqueira G.C."/>
            <person name="Chen F."/>
            <person name="Chen W."/>
            <person name="Choi C."/>
            <person name="Clum A."/>
            <person name="Dos Santos R.A."/>
            <person name="Damasio A.R."/>
            <person name="Diallinas G."/>
            <person name="Emri T."/>
            <person name="Fekete E."/>
            <person name="Flipphi M."/>
            <person name="Freyberg S."/>
            <person name="Gallo A."/>
            <person name="Gournas C."/>
            <person name="Habgood R."/>
            <person name="Hainaut M."/>
            <person name="Harispe M.L."/>
            <person name="Henrissat B."/>
            <person name="Hilden K.S."/>
            <person name="Hope R."/>
            <person name="Hossain A."/>
            <person name="Karabika E."/>
            <person name="Karaffa L."/>
            <person name="Karanyi Z."/>
            <person name="Krasevec N."/>
            <person name="Kuo A."/>
            <person name="Kusch H."/>
            <person name="LaButti K."/>
            <person name="Lagendijk E.L."/>
            <person name="Lapidus A."/>
            <person name="Levasseur A."/>
            <person name="Lindquist E."/>
            <person name="Lipzen A."/>
            <person name="Logrieco A.F."/>
            <person name="MacCabe A."/>
            <person name="Maekelae M.R."/>
            <person name="Malavazi I."/>
            <person name="Melin P."/>
            <person name="Meyer V."/>
            <person name="Mielnichuk N."/>
            <person name="Miskei M."/>
            <person name="Molnar A.P."/>
            <person name="Mule G."/>
            <person name="Ngan C.Y."/>
            <person name="Orejas M."/>
            <person name="Orosz E."/>
            <person name="Ouedraogo J.P."/>
            <person name="Overkamp K.M."/>
            <person name="Park H.-S."/>
            <person name="Perrone G."/>
            <person name="Piumi F."/>
            <person name="Punt P.J."/>
            <person name="Ram A.F."/>
            <person name="Ramon A."/>
            <person name="Rauscher S."/>
            <person name="Record E."/>
            <person name="Riano-Pachon D.M."/>
            <person name="Robert V."/>
            <person name="Roehrig J."/>
            <person name="Ruller R."/>
            <person name="Salamov A."/>
            <person name="Salih N.S."/>
            <person name="Samson R.A."/>
            <person name="Sandor E."/>
            <person name="Sanguinetti M."/>
            <person name="Schuetze T."/>
            <person name="Sepcic K."/>
            <person name="Shelest E."/>
            <person name="Sherlock G."/>
            <person name="Sophianopoulou V."/>
            <person name="Squina F.M."/>
            <person name="Sun H."/>
            <person name="Susca A."/>
            <person name="Todd R.B."/>
            <person name="Tsang A."/>
            <person name="Unkles S.E."/>
            <person name="van de Wiele N."/>
            <person name="van Rossen-Uffink D."/>
            <person name="Oliveira J.V."/>
            <person name="Vesth T.C."/>
            <person name="Visser J."/>
            <person name="Yu J.-H."/>
            <person name="Zhou M."/>
            <person name="Andersen M.R."/>
            <person name="Archer D.B."/>
            <person name="Baker S.E."/>
            <person name="Benoit I."/>
            <person name="Brakhage A.A."/>
            <person name="Braus G.H."/>
            <person name="Fischer R."/>
            <person name="Frisvad J.C."/>
            <person name="Goldman G.H."/>
            <person name="Houbraken J."/>
            <person name="Oakley B."/>
            <person name="Pocsi I."/>
            <person name="Scazzocchio C."/>
            <person name="Seiboth B."/>
            <person name="vanKuyk P.A."/>
            <person name="Wortman J."/>
            <person name="Dyer P.S."/>
            <person name="Grigoriev I.V."/>
        </authorList>
    </citation>
    <scope>NUCLEOTIDE SEQUENCE [LARGE SCALE GENOMIC DNA]</scope>
    <source>
        <strain evidence="3">CBS 583.65</strain>
    </source>
</reference>
<proteinExistence type="predicted"/>
<dbReference type="STRING" id="1036611.A0A1L9PR24"/>
<dbReference type="RefSeq" id="XP_040669715.1">
    <property type="nucleotide sequence ID" value="XM_040808301.1"/>
</dbReference>
<feature type="region of interest" description="Disordered" evidence="1">
    <location>
        <begin position="66"/>
        <end position="165"/>
    </location>
</feature>
<keyword evidence="3" id="KW-1185">Reference proteome</keyword>
<evidence type="ECO:0000313" key="3">
    <source>
        <dbReference type="Proteomes" id="UP000184073"/>
    </source>
</evidence>
<dbReference type="AlphaFoldDB" id="A0A1L9PR24"/>
<feature type="compositionally biased region" description="Polar residues" evidence="1">
    <location>
        <begin position="123"/>
        <end position="134"/>
    </location>
</feature>
<feature type="compositionally biased region" description="Low complexity" evidence="1">
    <location>
        <begin position="10"/>
        <end position="24"/>
    </location>
</feature>
<name>A0A1L9PR24_ASPVE</name>
<feature type="compositionally biased region" description="Low complexity" evidence="1">
    <location>
        <begin position="31"/>
        <end position="49"/>
    </location>
</feature>
<evidence type="ECO:0000256" key="1">
    <source>
        <dbReference type="SAM" id="MobiDB-lite"/>
    </source>
</evidence>
<evidence type="ECO:0008006" key="4">
    <source>
        <dbReference type="Google" id="ProtNLM"/>
    </source>
</evidence>
<protein>
    <recommendedName>
        <fullName evidence="4">C2H2-type domain-containing protein</fullName>
    </recommendedName>
</protein>
<dbReference type="OrthoDB" id="5366256at2759"/>
<organism evidence="2 3">
    <name type="scientific">Aspergillus versicolor CBS 583.65</name>
    <dbReference type="NCBI Taxonomy" id="1036611"/>
    <lineage>
        <taxon>Eukaryota</taxon>
        <taxon>Fungi</taxon>
        <taxon>Dikarya</taxon>
        <taxon>Ascomycota</taxon>
        <taxon>Pezizomycotina</taxon>
        <taxon>Eurotiomycetes</taxon>
        <taxon>Eurotiomycetidae</taxon>
        <taxon>Eurotiales</taxon>
        <taxon>Aspergillaceae</taxon>
        <taxon>Aspergillus</taxon>
        <taxon>Aspergillus subgen. Nidulantes</taxon>
    </lineage>
</organism>
<accession>A0A1L9PR24</accession>
<feature type="compositionally biased region" description="Basic and acidic residues" evidence="1">
    <location>
        <begin position="155"/>
        <end position="165"/>
    </location>
</feature>
<feature type="region of interest" description="Disordered" evidence="1">
    <location>
        <begin position="1"/>
        <end position="53"/>
    </location>
</feature>
<dbReference type="Proteomes" id="UP000184073">
    <property type="component" value="Unassembled WGS sequence"/>
</dbReference>
<feature type="compositionally biased region" description="Low complexity" evidence="1">
    <location>
        <begin position="72"/>
        <end position="107"/>
    </location>
</feature>